<dbReference type="Pfam" id="PF20153">
    <property type="entry name" value="DUF6535"/>
    <property type="match status" value="1"/>
</dbReference>
<keyword evidence="2" id="KW-0812">Transmembrane</keyword>
<feature type="transmembrane region" description="Helical" evidence="2">
    <location>
        <begin position="167"/>
        <end position="186"/>
    </location>
</feature>
<feature type="region of interest" description="Disordered" evidence="1">
    <location>
        <begin position="1"/>
        <end position="134"/>
    </location>
</feature>
<feature type="compositionally biased region" description="Polar residues" evidence="1">
    <location>
        <begin position="55"/>
        <end position="70"/>
    </location>
</feature>
<reference evidence="4 5" key="1">
    <citation type="submission" date="2022-09" db="EMBL/GenBank/DDBJ databases">
        <authorList>
            <person name="Palmer J.M."/>
        </authorList>
    </citation>
    <scope>NUCLEOTIDE SEQUENCE [LARGE SCALE GENOMIC DNA]</scope>
    <source>
        <strain evidence="4 5">DSM 7382</strain>
    </source>
</reference>
<sequence>MSSSSNRRRRRSRASNRSNASDSDSNPVRVSSSSDSATPGDQVHDVELVVDDQGDSQSNSDHLISPQQVEDLSPISPPLPDTTARPRDCDAEGIEENAASVEATPIEDRPQHQRVAQPPPDNKKTPPNAEDKVHRVKIEPDRTGWARLSDLIRQYDRDRVEDVKEDIDTILVFAGLFSAVITAFIIESYRTLQQQPEDTTNQILLRLSTQLDSFSVSGNFVNSTIPSFTPSPFIPARFAVLINTLWLLSLVVALITASLGILVKQWLHELMARDTQDPRQQVKLRFFREIGVQRWQVFEIAAALPLLLQLALLLFFIGLSAFLHDLNPVVTWVVTGVMIVWLAFFLFTTFSPAFSSQCPYKTPMLKGLLGQVRIGSHTWLESFARSVHEQLPTRWLTVKKWAKDWKDLLHKSSTDWVRLEETKVCEDDTFDLPTLICSREILRGEQLEETVTACFSSCDIWALYRCMRLLANGQGLDIQRVLPDVPRGYTNQAFQLYRSRMSTLVSPSDSIRELSTWYIVSAYASSNSSVPYEYKLIPSSSLMRFVQLLQDNPMSAIFSILAIYSIWHHTMENNPVNLSTYTLIPSVPGDTQQYIIARRNANRPKSGYRNQSYLLPLMVAITGTR</sequence>
<feature type="compositionally biased region" description="Low complexity" evidence="1">
    <location>
        <begin position="15"/>
        <end position="36"/>
    </location>
</feature>
<dbReference type="InterPro" id="IPR045338">
    <property type="entry name" value="DUF6535"/>
</dbReference>
<name>A0AAW0GM93_9APHY</name>
<feature type="compositionally biased region" description="Basic and acidic residues" evidence="1">
    <location>
        <begin position="121"/>
        <end position="134"/>
    </location>
</feature>
<proteinExistence type="predicted"/>
<keyword evidence="5" id="KW-1185">Reference proteome</keyword>
<dbReference type="EMBL" id="JASBNA010000003">
    <property type="protein sequence ID" value="KAK7693017.1"/>
    <property type="molecule type" value="Genomic_DNA"/>
</dbReference>
<evidence type="ECO:0000313" key="4">
    <source>
        <dbReference type="EMBL" id="KAK7693017.1"/>
    </source>
</evidence>
<feature type="domain" description="DUF6535" evidence="3">
    <location>
        <begin position="145"/>
        <end position="323"/>
    </location>
</feature>
<organism evidence="4 5">
    <name type="scientific">Cerrena zonata</name>
    <dbReference type="NCBI Taxonomy" id="2478898"/>
    <lineage>
        <taxon>Eukaryota</taxon>
        <taxon>Fungi</taxon>
        <taxon>Dikarya</taxon>
        <taxon>Basidiomycota</taxon>
        <taxon>Agaricomycotina</taxon>
        <taxon>Agaricomycetes</taxon>
        <taxon>Polyporales</taxon>
        <taxon>Cerrenaceae</taxon>
        <taxon>Cerrena</taxon>
    </lineage>
</organism>
<dbReference type="AlphaFoldDB" id="A0AAW0GM93"/>
<feature type="transmembrane region" description="Helical" evidence="2">
    <location>
        <begin position="329"/>
        <end position="354"/>
    </location>
</feature>
<accession>A0AAW0GM93</accession>
<evidence type="ECO:0000256" key="2">
    <source>
        <dbReference type="SAM" id="Phobius"/>
    </source>
</evidence>
<evidence type="ECO:0000313" key="5">
    <source>
        <dbReference type="Proteomes" id="UP001385951"/>
    </source>
</evidence>
<feature type="transmembrane region" description="Helical" evidence="2">
    <location>
        <begin position="297"/>
        <end position="323"/>
    </location>
</feature>
<evidence type="ECO:0000256" key="1">
    <source>
        <dbReference type="SAM" id="MobiDB-lite"/>
    </source>
</evidence>
<gene>
    <name evidence="4" type="ORF">QCA50_002582</name>
</gene>
<dbReference type="Proteomes" id="UP001385951">
    <property type="component" value="Unassembled WGS sequence"/>
</dbReference>
<keyword evidence="2" id="KW-0472">Membrane</keyword>
<protein>
    <recommendedName>
        <fullName evidence="3">DUF6535 domain-containing protein</fullName>
    </recommendedName>
</protein>
<feature type="transmembrane region" description="Helical" evidence="2">
    <location>
        <begin position="238"/>
        <end position="263"/>
    </location>
</feature>
<feature type="compositionally biased region" description="Basic residues" evidence="1">
    <location>
        <begin position="1"/>
        <end position="14"/>
    </location>
</feature>
<keyword evidence="2" id="KW-1133">Transmembrane helix</keyword>
<comment type="caution">
    <text evidence="4">The sequence shown here is derived from an EMBL/GenBank/DDBJ whole genome shotgun (WGS) entry which is preliminary data.</text>
</comment>
<evidence type="ECO:0000259" key="3">
    <source>
        <dbReference type="Pfam" id="PF20153"/>
    </source>
</evidence>